<feature type="compositionally biased region" description="Low complexity" evidence="2">
    <location>
        <begin position="170"/>
        <end position="184"/>
    </location>
</feature>
<feature type="region of interest" description="Disordered" evidence="2">
    <location>
        <begin position="79"/>
        <end position="186"/>
    </location>
</feature>
<dbReference type="AlphaFoldDB" id="A0A812TKD1"/>
<feature type="compositionally biased region" description="Basic residues" evidence="2">
    <location>
        <begin position="158"/>
        <end position="167"/>
    </location>
</feature>
<protein>
    <submittedName>
        <fullName evidence="3">Uncharacterized protein</fullName>
    </submittedName>
</protein>
<accession>A0A812TKD1</accession>
<keyword evidence="1" id="KW-0175">Coiled coil</keyword>
<feature type="region of interest" description="Disordered" evidence="2">
    <location>
        <begin position="408"/>
        <end position="500"/>
    </location>
</feature>
<gene>
    <name evidence="3" type="ORF">SPIL2461_LOCUS13929</name>
</gene>
<evidence type="ECO:0000313" key="3">
    <source>
        <dbReference type="EMBL" id="CAE7529301.1"/>
    </source>
</evidence>
<name>A0A812TKD1_SYMPI</name>
<evidence type="ECO:0000256" key="2">
    <source>
        <dbReference type="SAM" id="MobiDB-lite"/>
    </source>
</evidence>
<dbReference type="Proteomes" id="UP000649617">
    <property type="component" value="Unassembled WGS sequence"/>
</dbReference>
<evidence type="ECO:0000313" key="4">
    <source>
        <dbReference type="Proteomes" id="UP000649617"/>
    </source>
</evidence>
<keyword evidence="4" id="KW-1185">Reference proteome</keyword>
<comment type="caution">
    <text evidence="3">The sequence shown here is derived from an EMBL/GenBank/DDBJ whole genome shotgun (WGS) entry which is preliminary data.</text>
</comment>
<sequence>MSDAAASAGSNLWLQGHGPVVAAALHEWQLRPETASSSSVHSFCSVSMVDAMELDTATKAPTHSRELLHAWGEAWREAGTAGSSQRLQQPQAASDSHHLPCNSSNGCEQAKAKAKARETSREPGNAEGSALQPRSPRFQEPEERLADRPAEATLPRPRAARASRKKPKSSDGLSGAASSFSAALQRREPGETSKLAFLWQAPSAVSMEDDFATKAARLVQEQATFVQRVEEELSELGHSLLRERCLREALQQQVEWQDQVRRQEAKQLSEDLEQLRTDLAQAMEAALWSGREVTVVRQDLARARLNGGEEPSFLLGSAKVEEISSKAWAERLQVVEENVQSCSKSLAENGDFFAKAVADMSRRISRLSHDCGVLEESMRQLQAGSASSKPAVPGSELALQADPLDSWICDRAQPPAHGDTPANGPSAAKQEETPAVRTACVEQGEPLPFSQEPGGRLGRKEHTGRAFLRPPPLQAAVACRDSNERPAHRRLHSAIRVSPT</sequence>
<reference evidence="3" key="1">
    <citation type="submission" date="2021-02" db="EMBL/GenBank/DDBJ databases">
        <authorList>
            <person name="Dougan E. K."/>
            <person name="Rhodes N."/>
            <person name="Thang M."/>
            <person name="Chan C."/>
        </authorList>
    </citation>
    <scope>NUCLEOTIDE SEQUENCE</scope>
</reference>
<feature type="compositionally biased region" description="Polar residues" evidence="2">
    <location>
        <begin position="81"/>
        <end position="94"/>
    </location>
</feature>
<proteinExistence type="predicted"/>
<dbReference type="OrthoDB" id="10686157at2759"/>
<dbReference type="EMBL" id="CAJNIZ010031247">
    <property type="protein sequence ID" value="CAE7529301.1"/>
    <property type="molecule type" value="Genomic_DNA"/>
</dbReference>
<evidence type="ECO:0000256" key="1">
    <source>
        <dbReference type="SAM" id="Coils"/>
    </source>
</evidence>
<feature type="coiled-coil region" evidence="1">
    <location>
        <begin position="246"/>
        <end position="285"/>
    </location>
</feature>
<feature type="compositionally biased region" description="Basic and acidic residues" evidence="2">
    <location>
        <begin position="137"/>
        <end position="150"/>
    </location>
</feature>
<organism evidence="3 4">
    <name type="scientific">Symbiodinium pilosum</name>
    <name type="common">Dinoflagellate</name>
    <dbReference type="NCBI Taxonomy" id="2952"/>
    <lineage>
        <taxon>Eukaryota</taxon>
        <taxon>Sar</taxon>
        <taxon>Alveolata</taxon>
        <taxon>Dinophyceae</taxon>
        <taxon>Suessiales</taxon>
        <taxon>Symbiodiniaceae</taxon>
        <taxon>Symbiodinium</taxon>
    </lineage>
</organism>